<evidence type="ECO:0000313" key="4">
    <source>
        <dbReference type="Proteomes" id="UP001530293"/>
    </source>
</evidence>
<dbReference type="InterPro" id="IPR000037">
    <property type="entry name" value="SsrA-bd_prot"/>
</dbReference>
<dbReference type="PANTHER" id="PTHR30308:SF2">
    <property type="entry name" value="SSRA-BINDING PROTEIN"/>
    <property type="match status" value="1"/>
</dbReference>
<comment type="caution">
    <text evidence="3">The sequence shown here is derived from an EMBL/GenBank/DDBJ whole genome shotgun (WGS) entry which is preliminary data.</text>
</comment>
<proteinExistence type="inferred from homology"/>
<keyword evidence="1" id="KW-0963">Cytoplasm</keyword>
<keyword evidence="4" id="KW-1185">Reference proteome</keyword>
<dbReference type="InterPro" id="IPR020081">
    <property type="entry name" value="SsrA-bd_prot_CS"/>
</dbReference>
<dbReference type="HAMAP" id="MF_00023">
    <property type="entry name" value="SmpB"/>
    <property type="match status" value="1"/>
</dbReference>
<reference evidence="3 4" key="1">
    <citation type="submission" date="2024-10" db="EMBL/GenBank/DDBJ databases">
        <title>Updated reference genomes for cyclostephanoid diatoms.</title>
        <authorList>
            <person name="Roberts W.R."/>
            <person name="Alverson A.J."/>
        </authorList>
    </citation>
    <scope>NUCLEOTIDE SEQUENCE [LARGE SCALE GENOMIC DNA]</scope>
    <source>
        <strain evidence="3 4">AJA232-27</strain>
    </source>
</reference>
<evidence type="ECO:0000256" key="1">
    <source>
        <dbReference type="ARBA" id="ARBA00022490"/>
    </source>
</evidence>
<dbReference type="CDD" id="cd09294">
    <property type="entry name" value="SmpB"/>
    <property type="match status" value="1"/>
</dbReference>
<evidence type="ECO:0000313" key="3">
    <source>
        <dbReference type="EMBL" id="KAL3757511.1"/>
    </source>
</evidence>
<dbReference type="InterPro" id="IPR023620">
    <property type="entry name" value="SmpB"/>
</dbReference>
<dbReference type="NCBIfam" id="NF003843">
    <property type="entry name" value="PRK05422.1"/>
    <property type="match status" value="1"/>
</dbReference>
<evidence type="ECO:0000256" key="2">
    <source>
        <dbReference type="ARBA" id="ARBA00022884"/>
    </source>
</evidence>
<dbReference type="AlphaFoldDB" id="A0ABD3M443"/>
<evidence type="ECO:0008006" key="5">
    <source>
        <dbReference type="Google" id="ProtNLM"/>
    </source>
</evidence>
<protein>
    <recommendedName>
        <fullName evidence="5">SsrA-binding protein</fullName>
    </recommendedName>
</protein>
<accession>A0ABD3M443</accession>
<sequence length="231" mass="26321">MTMTTMRLKRSAAVFQAIVFASLSLHYLANAAFVQRIASPAACSAGSHTLVRLRRRLLVSPLYLKRGGTKKKQDKGSTITVNKLAFRNYEVLEKWEAGIALQGTEVKSIRDGKMNIRDGFIKPNKNGRSCTLLNVHIGKHSTAGAFFQHEERRPRELLLHKSEARKLLQKTDKMPGMTIVPLKAYWNEQNKVKFEIGLCRGKNQADKRQDIKAREDKRDINRMLKNFNDGR</sequence>
<dbReference type="EMBL" id="JALLBG020000263">
    <property type="protein sequence ID" value="KAL3757511.1"/>
    <property type="molecule type" value="Genomic_DNA"/>
</dbReference>
<dbReference type="Gene3D" id="2.40.280.10">
    <property type="match status" value="1"/>
</dbReference>
<dbReference type="PANTHER" id="PTHR30308">
    <property type="entry name" value="TMRNA-BINDING COMPONENT OF TRANS-TRANSLATION TAGGING COMPLEX"/>
    <property type="match status" value="1"/>
</dbReference>
<dbReference type="PROSITE" id="PS01317">
    <property type="entry name" value="SSRP"/>
    <property type="match status" value="1"/>
</dbReference>
<dbReference type="Proteomes" id="UP001530293">
    <property type="component" value="Unassembled WGS sequence"/>
</dbReference>
<keyword evidence="2" id="KW-0694">RNA-binding</keyword>
<dbReference type="SUPFAM" id="SSF74982">
    <property type="entry name" value="Small protein B (SmpB)"/>
    <property type="match status" value="1"/>
</dbReference>
<gene>
    <name evidence="3" type="ORF">ACHAWU_010143</name>
</gene>
<organism evidence="3 4">
    <name type="scientific">Discostella pseudostelligera</name>
    <dbReference type="NCBI Taxonomy" id="259834"/>
    <lineage>
        <taxon>Eukaryota</taxon>
        <taxon>Sar</taxon>
        <taxon>Stramenopiles</taxon>
        <taxon>Ochrophyta</taxon>
        <taxon>Bacillariophyta</taxon>
        <taxon>Coscinodiscophyceae</taxon>
        <taxon>Thalassiosirophycidae</taxon>
        <taxon>Stephanodiscales</taxon>
        <taxon>Stephanodiscaceae</taxon>
        <taxon>Discostella</taxon>
    </lineage>
</organism>
<name>A0ABD3M443_9STRA</name>
<dbReference type="NCBIfam" id="TIGR00086">
    <property type="entry name" value="smpB"/>
    <property type="match status" value="1"/>
</dbReference>
<dbReference type="Pfam" id="PF01668">
    <property type="entry name" value="SmpB"/>
    <property type="match status" value="1"/>
</dbReference>
<dbReference type="GO" id="GO:0003723">
    <property type="term" value="F:RNA binding"/>
    <property type="evidence" value="ECO:0007669"/>
    <property type="project" value="UniProtKB-KW"/>
</dbReference>